<dbReference type="InterPro" id="IPR037939">
    <property type="entry name" value="CRADD"/>
</dbReference>
<dbReference type="PANTHER" id="PTHR15034:SF5">
    <property type="entry name" value="DEATH DOMAIN-CONTAINING PROTEIN CRADD"/>
    <property type="match status" value="1"/>
</dbReference>
<evidence type="ECO:0000259" key="3">
    <source>
        <dbReference type="PROSITE" id="PS50119"/>
    </source>
</evidence>
<keyword evidence="1" id="KW-0862">Zinc</keyword>
<feature type="region of interest" description="Disordered" evidence="2">
    <location>
        <begin position="290"/>
        <end position="389"/>
    </location>
</feature>
<dbReference type="GO" id="GO:0070513">
    <property type="term" value="F:death domain binding"/>
    <property type="evidence" value="ECO:0007669"/>
    <property type="project" value="InterPro"/>
</dbReference>
<reference evidence="5" key="1">
    <citation type="journal article" date="2008" name="Nature">
        <title>The amphioxus genome and the evolution of the chordate karyotype.</title>
        <authorList>
            <consortium name="US DOE Joint Genome Institute (JGI-PGF)"/>
            <person name="Putnam N.H."/>
            <person name="Butts T."/>
            <person name="Ferrier D.E.K."/>
            <person name="Furlong R.F."/>
            <person name="Hellsten U."/>
            <person name="Kawashima T."/>
            <person name="Robinson-Rechavi M."/>
            <person name="Shoguchi E."/>
            <person name="Terry A."/>
            <person name="Yu J.-K."/>
            <person name="Benito-Gutierrez E.L."/>
            <person name="Dubchak I."/>
            <person name="Garcia-Fernandez J."/>
            <person name="Gibson-Brown J.J."/>
            <person name="Grigoriev I.V."/>
            <person name="Horton A.C."/>
            <person name="de Jong P.J."/>
            <person name="Jurka J."/>
            <person name="Kapitonov V.V."/>
            <person name="Kohara Y."/>
            <person name="Kuroki Y."/>
            <person name="Lindquist E."/>
            <person name="Lucas S."/>
            <person name="Osoegawa K."/>
            <person name="Pennacchio L.A."/>
            <person name="Salamov A.A."/>
            <person name="Satou Y."/>
            <person name="Sauka-Spengler T."/>
            <person name="Schmutz J."/>
            <person name="Shin-I T."/>
            <person name="Toyoda A."/>
            <person name="Bronner-Fraser M."/>
            <person name="Fujiyama A."/>
            <person name="Holland L.Z."/>
            <person name="Holland P.W.H."/>
            <person name="Satoh N."/>
            <person name="Rokhsar D.S."/>
        </authorList>
    </citation>
    <scope>NUCLEOTIDE SEQUENCE [LARGE SCALE GENOMIC DNA]</scope>
    <source>
        <strain evidence="5">S238N-H82</strain>
        <tissue evidence="5">Testes</tissue>
    </source>
</reference>
<dbReference type="GO" id="GO:0008270">
    <property type="term" value="F:zinc ion binding"/>
    <property type="evidence" value="ECO:0007669"/>
    <property type="project" value="UniProtKB-KW"/>
</dbReference>
<feature type="domain" description="CARD" evidence="4">
    <location>
        <begin position="463"/>
        <end position="545"/>
    </location>
</feature>
<dbReference type="InParanoid" id="C3YX03"/>
<sequence>MAAESTLLIANREELVKNIRFVEPFLDKLLQTNQLTGEESEVVRSGKTPQDRARALIDLVGTKGQDAFGHFRHALKETNPELADILHRCTEHNEKIKLHCDDCVQLLCRTCNKEGHRGHSVSSIVADASAIRREVTAFVRDNRKSLKNFKASASDVESRQNVLMDIERRKNELKAIFIAKVESEFEWCKDQLGVLESVGSPAASISSVATTESELSGRNRSDTESQCSPTAKIRRAVLRNHPYSRVDHNERGSHPRSLVWVQHLARISRMSGSLREMIFMYLPPPPSVGFTPPTSLSPSQSPSQDPLPTSSSPSPNLSSSPTSPGLPFTNYSPSARTDTPIPRSPLSSISFSDGNSPTQVPHNSAPRVHAQRESSFQPTSSSHLVPGWPPYLSSSPPTPLLTGRSPPPPFPSLSRYLSSPVTFPPASSISYLRPHPSLEARMRDSIRRDRDICCTWPNLVLGKMASELEKLKSNRTELVAKIRFVKPFLDRLLQYGEIVEEEYYNTVAEKTPHDQARALLDLVAAKGRGAFRHFREHLKKVNPELEEVLHRCGVFMSV</sequence>
<feature type="domain" description="B box-type" evidence="3">
    <location>
        <begin position="89"/>
        <end position="124"/>
    </location>
</feature>
<keyword evidence="1" id="KW-0479">Metal-binding</keyword>
<feature type="domain" description="CARD" evidence="4">
    <location>
        <begin position="1"/>
        <end position="90"/>
    </location>
</feature>
<feature type="region of interest" description="Disordered" evidence="2">
    <location>
        <begin position="209"/>
        <end position="252"/>
    </location>
</feature>
<evidence type="ECO:0000256" key="1">
    <source>
        <dbReference type="PROSITE-ProRule" id="PRU00024"/>
    </source>
</evidence>
<dbReference type="SUPFAM" id="SSF57845">
    <property type="entry name" value="B-box zinc-binding domain"/>
    <property type="match status" value="1"/>
</dbReference>
<organism>
    <name type="scientific">Branchiostoma floridae</name>
    <name type="common">Florida lancelet</name>
    <name type="synonym">Amphioxus</name>
    <dbReference type="NCBI Taxonomy" id="7739"/>
    <lineage>
        <taxon>Eukaryota</taxon>
        <taxon>Metazoa</taxon>
        <taxon>Chordata</taxon>
        <taxon>Cephalochordata</taxon>
        <taxon>Leptocardii</taxon>
        <taxon>Amphioxiformes</taxon>
        <taxon>Branchiostomatidae</taxon>
        <taxon>Branchiostoma</taxon>
    </lineage>
</organism>
<feature type="compositionally biased region" description="Polar residues" evidence="2">
    <location>
        <begin position="373"/>
        <end position="383"/>
    </location>
</feature>
<dbReference type="AlphaFoldDB" id="C3YX03"/>
<dbReference type="CDD" id="cd01671">
    <property type="entry name" value="CARD"/>
    <property type="match status" value="2"/>
</dbReference>
<dbReference type="InterPro" id="IPR000315">
    <property type="entry name" value="Znf_B-box"/>
</dbReference>
<dbReference type="SMART" id="SM00114">
    <property type="entry name" value="CARD"/>
    <property type="match status" value="2"/>
</dbReference>
<dbReference type="GO" id="GO:0002020">
    <property type="term" value="F:protease binding"/>
    <property type="evidence" value="ECO:0007669"/>
    <property type="project" value="InterPro"/>
</dbReference>
<evidence type="ECO:0000313" key="5">
    <source>
        <dbReference type="EMBL" id="EEN55397.1"/>
    </source>
</evidence>
<dbReference type="PROSITE" id="PS50119">
    <property type="entry name" value="ZF_BBOX"/>
    <property type="match status" value="1"/>
</dbReference>
<dbReference type="PROSITE" id="PS50209">
    <property type="entry name" value="CARD"/>
    <property type="match status" value="2"/>
</dbReference>
<dbReference type="Gene3D" id="1.10.533.10">
    <property type="entry name" value="Death Domain, Fas"/>
    <property type="match status" value="2"/>
</dbReference>
<dbReference type="GO" id="GO:0042981">
    <property type="term" value="P:regulation of apoptotic process"/>
    <property type="evidence" value="ECO:0007669"/>
    <property type="project" value="InterPro"/>
</dbReference>
<dbReference type="EMBL" id="GG666561">
    <property type="protein sequence ID" value="EEN55397.1"/>
    <property type="molecule type" value="Genomic_DNA"/>
</dbReference>
<gene>
    <name evidence="5" type="ORF">BRAFLDRAFT_64255</name>
</gene>
<dbReference type="SUPFAM" id="SSF47986">
    <property type="entry name" value="DEATH domain"/>
    <property type="match status" value="2"/>
</dbReference>
<evidence type="ECO:0000256" key="2">
    <source>
        <dbReference type="SAM" id="MobiDB-lite"/>
    </source>
</evidence>
<dbReference type="SMART" id="SM00336">
    <property type="entry name" value="BBOX"/>
    <property type="match status" value="1"/>
</dbReference>
<feature type="compositionally biased region" description="Polar residues" evidence="2">
    <location>
        <begin position="345"/>
        <end position="362"/>
    </location>
</feature>
<evidence type="ECO:0008006" key="6">
    <source>
        <dbReference type="Google" id="ProtNLM"/>
    </source>
</evidence>
<dbReference type="InterPro" id="IPR011029">
    <property type="entry name" value="DEATH-like_dom_sf"/>
</dbReference>
<feature type="compositionally biased region" description="Low complexity" evidence="2">
    <location>
        <begin position="290"/>
        <end position="327"/>
    </location>
</feature>
<keyword evidence="1" id="KW-0863">Zinc-finger</keyword>
<dbReference type="PANTHER" id="PTHR15034">
    <property type="entry name" value="DEATH DOMAIN-CONTAINING PROTEIN CRADD"/>
    <property type="match status" value="1"/>
</dbReference>
<proteinExistence type="predicted"/>
<name>C3YX03_BRAFL</name>
<evidence type="ECO:0000259" key="4">
    <source>
        <dbReference type="PROSITE" id="PS50209"/>
    </source>
</evidence>
<dbReference type="InterPro" id="IPR001315">
    <property type="entry name" value="CARD"/>
</dbReference>
<protein>
    <recommendedName>
        <fullName evidence="6">CARD domain-containing protein</fullName>
    </recommendedName>
</protein>
<dbReference type="Pfam" id="PF00619">
    <property type="entry name" value="CARD"/>
    <property type="match status" value="2"/>
</dbReference>
<accession>C3YX03</accession>
<dbReference type="Gene3D" id="3.30.160.60">
    <property type="entry name" value="Classic Zinc Finger"/>
    <property type="match status" value="1"/>
</dbReference>